<sequence>MYLHMMTLFIINIINSHGNDYYKKCCKSGEYLAENNSLYQCVENKLNRLDILTNETDFLNENSDGDCVDVDVDEDLFTFKVIGGKITRKVAITETYFTKCCPLHYHYDSILHSCQKREDMTHDFIKENFVKVGLPDCKVIVDHVLKEADYDHDFNSSTRELLKNLPHYPASHCLDKTENDSFVLRECKESLEICEDIKCIKKCCPDGQSFINRSKCFDTYTHGLNLSSFSVIDKHTGMFSNYSRKKRKNTDI</sequence>
<evidence type="ECO:0000313" key="2">
    <source>
        <dbReference type="EMBL" id="KAJ8947403.1"/>
    </source>
</evidence>
<protein>
    <submittedName>
        <fullName evidence="2">Uncharacterized protein</fullName>
    </submittedName>
</protein>
<gene>
    <name evidence="2" type="ORF">NQ314_008612</name>
</gene>
<keyword evidence="1" id="KW-0732">Signal</keyword>
<dbReference type="Proteomes" id="UP001162156">
    <property type="component" value="Unassembled WGS sequence"/>
</dbReference>
<keyword evidence="3" id="KW-1185">Reference proteome</keyword>
<accession>A0AAV8Y7E8</accession>
<proteinExistence type="predicted"/>
<dbReference type="AlphaFoldDB" id="A0AAV8Y7E8"/>
<reference evidence="2" key="1">
    <citation type="journal article" date="2023" name="Insect Mol. Biol.">
        <title>Genome sequencing provides insights into the evolution of gene families encoding plant cell wall-degrading enzymes in longhorned beetles.</title>
        <authorList>
            <person name="Shin N.R."/>
            <person name="Okamura Y."/>
            <person name="Kirsch R."/>
            <person name="Pauchet Y."/>
        </authorList>
    </citation>
    <scope>NUCLEOTIDE SEQUENCE</scope>
    <source>
        <strain evidence="2">RBIC_L_NR</strain>
    </source>
</reference>
<evidence type="ECO:0000313" key="3">
    <source>
        <dbReference type="Proteomes" id="UP001162156"/>
    </source>
</evidence>
<feature type="chain" id="PRO_5043653459" evidence="1">
    <location>
        <begin position="19"/>
        <end position="252"/>
    </location>
</feature>
<organism evidence="2 3">
    <name type="scientific">Rhamnusium bicolor</name>
    <dbReference type="NCBI Taxonomy" id="1586634"/>
    <lineage>
        <taxon>Eukaryota</taxon>
        <taxon>Metazoa</taxon>
        <taxon>Ecdysozoa</taxon>
        <taxon>Arthropoda</taxon>
        <taxon>Hexapoda</taxon>
        <taxon>Insecta</taxon>
        <taxon>Pterygota</taxon>
        <taxon>Neoptera</taxon>
        <taxon>Endopterygota</taxon>
        <taxon>Coleoptera</taxon>
        <taxon>Polyphaga</taxon>
        <taxon>Cucujiformia</taxon>
        <taxon>Chrysomeloidea</taxon>
        <taxon>Cerambycidae</taxon>
        <taxon>Lepturinae</taxon>
        <taxon>Rhagiini</taxon>
        <taxon>Rhamnusium</taxon>
    </lineage>
</organism>
<feature type="signal peptide" evidence="1">
    <location>
        <begin position="1"/>
        <end position="18"/>
    </location>
</feature>
<name>A0AAV8Y7E8_9CUCU</name>
<evidence type="ECO:0000256" key="1">
    <source>
        <dbReference type="SAM" id="SignalP"/>
    </source>
</evidence>
<dbReference type="EMBL" id="JANEYF010002377">
    <property type="protein sequence ID" value="KAJ8947403.1"/>
    <property type="molecule type" value="Genomic_DNA"/>
</dbReference>
<comment type="caution">
    <text evidence="2">The sequence shown here is derived from an EMBL/GenBank/DDBJ whole genome shotgun (WGS) entry which is preliminary data.</text>
</comment>